<dbReference type="PATRIC" id="fig|1388761.3.peg.703"/>
<dbReference type="AlphaFoldDB" id="U5CIK5"/>
<comment type="caution">
    <text evidence="2">The sequence shown here is derived from an EMBL/GenBank/DDBJ whole genome shotgun (WGS) entry which is preliminary data.</text>
</comment>
<evidence type="ECO:0000313" key="2">
    <source>
        <dbReference type="EMBL" id="ERM92770.1"/>
    </source>
</evidence>
<gene>
    <name evidence="2" type="ORF">O163_03545</name>
</gene>
<sequence length="214" mass="25355">MNIEKKTSPGKNQKSKQRKVRSDMLLDIRHIVGIILLFAQGLMKIIRESKDFYKLERGIHELTQKVSRQLLEWAGEKMDKKLMEDRDKKVWEVVGFRAKQVVSIFGEFTYRRRLYSNKETGETKFLLDEVLGIPTGARITPGIREIATKLATEMTFRKVTEILNYLFHHITAMTIWKAMQEVGDEIKKESEEKKEAVFEYKKYQRKKRKRRSII</sequence>
<dbReference type="EMBL" id="AXDC01000007">
    <property type="protein sequence ID" value="ERM92770.1"/>
    <property type="molecule type" value="Genomic_DNA"/>
</dbReference>
<comment type="similarity">
    <text evidence="1">Belongs to the UPF0236 family.</text>
</comment>
<evidence type="ECO:0000256" key="1">
    <source>
        <dbReference type="ARBA" id="ARBA00006539"/>
    </source>
</evidence>
<organism evidence="2 3">
    <name type="scientific">Caldanaerobacter subterraneus subsp. yonseiensis KB-1</name>
    <dbReference type="NCBI Taxonomy" id="1388761"/>
    <lineage>
        <taxon>Bacteria</taxon>
        <taxon>Bacillati</taxon>
        <taxon>Bacillota</taxon>
        <taxon>Clostridia</taxon>
        <taxon>Thermoanaerobacterales</taxon>
        <taxon>Thermoanaerobacteraceae</taxon>
        <taxon>Caldanaerobacter</taxon>
    </lineage>
</organism>
<dbReference type="Pfam" id="PF06782">
    <property type="entry name" value="UPF0236"/>
    <property type="match status" value="1"/>
</dbReference>
<dbReference type="InterPro" id="IPR009620">
    <property type="entry name" value="UPF0236"/>
</dbReference>
<evidence type="ECO:0000313" key="3">
    <source>
        <dbReference type="Proteomes" id="UP000016856"/>
    </source>
</evidence>
<dbReference type="Proteomes" id="UP000016856">
    <property type="component" value="Unassembled WGS sequence"/>
</dbReference>
<accession>U5CIK5</accession>
<proteinExistence type="inferred from homology"/>
<name>U5CIK5_CALSX</name>
<reference evidence="2 3" key="1">
    <citation type="journal article" date="2013" name="Genome Announc.">
        <title>Draft Genome Sequence of an Anaerobic and Extremophilic Bacterium, Caldanaerobacter yonseiensis, Isolated from a Geothermal Hot Stream.</title>
        <authorList>
            <person name="Lee S.J."/>
            <person name="Lee Y.J."/>
            <person name="Park G.S."/>
            <person name="Kim B.C."/>
            <person name="Lee S.J."/>
            <person name="Shin J.H."/>
            <person name="Lee D.W."/>
        </authorList>
    </citation>
    <scope>NUCLEOTIDE SEQUENCE [LARGE SCALE GENOMIC DNA]</scope>
    <source>
        <strain evidence="2 3">KB-1</strain>
    </source>
</reference>
<protein>
    <submittedName>
        <fullName evidence="2">Uncharacterized protein</fullName>
    </submittedName>
</protein>